<dbReference type="CDD" id="cd01767">
    <property type="entry name" value="UBX"/>
    <property type="match status" value="1"/>
</dbReference>
<feature type="compositionally biased region" description="Basic and acidic residues" evidence="2">
    <location>
        <begin position="249"/>
        <end position="258"/>
    </location>
</feature>
<accession>A0AAV0KU75</accession>
<dbReference type="InterPro" id="IPR050730">
    <property type="entry name" value="UBX_domain-protein"/>
</dbReference>
<dbReference type="InterPro" id="IPR009060">
    <property type="entry name" value="UBA-like_sf"/>
</dbReference>
<evidence type="ECO:0000256" key="1">
    <source>
        <dbReference type="ARBA" id="ARBA00022786"/>
    </source>
</evidence>
<evidence type="ECO:0000256" key="2">
    <source>
        <dbReference type="SAM" id="MobiDB-lite"/>
    </source>
</evidence>
<dbReference type="PROSITE" id="PS50330">
    <property type="entry name" value="UIM"/>
    <property type="match status" value="1"/>
</dbReference>
<dbReference type="PANTHER" id="PTHR23322">
    <property type="entry name" value="FAS-ASSOCIATED PROTEIN"/>
    <property type="match status" value="1"/>
</dbReference>
<dbReference type="Pfam" id="PF14555">
    <property type="entry name" value="UBA_4"/>
    <property type="match status" value="1"/>
</dbReference>
<reference evidence="4" key="1">
    <citation type="submission" date="2022-08" db="EMBL/GenBank/DDBJ databases">
        <authorList>
            <person name="Gutierrez-Valencia J."/>
        </authorList>
    </citation>
    <scope>NUCLEOTIDE SEQUENCE</scope>
</reference>
<dbReference type="SUPFAM" id="SSF46934">
    <property type="entry name" value="UBA-like"/>
    <property type="match status" value="1"/>
</dbReference>
<evidence type="ECO:0000259" key="3">
    <source>
        <dbReference type="PROSITE" id="PS50033"/>
    </source>
</evidence>
<gene>
    <name evidence="4" type="ORF">LITE_LOCUS20316</name>
</gene>
<dbReference type="Proteomes" id="UP001154282">
    <property type="component" value="Unassembled WGS sequence"/>
</dbReference>
<dbReference type="InterPro" id="IPR003903">
    <property type="entry name" value="UIM_dom"/>
</dbReference>
<feature type="region of interest" description="Disordered" evidence="2">
    <location>
        <begin position="218"/>
        <end position="258"/>
    </location>
</feature>
<dbReference type="SUPFAM" id="SSF54236">
    <property type="entry name" value="Ubiquitin-like"/>
    <property type="match status" value="1"/>
</dbReference>
<dbReference type="PANTHER" id="PTHR23322:SF55">
    <property type="entry name" value="PLANT UBX DOMAIN-CONTAINING PROTEIN 9"/>
    <property type="match status" value="1"/>
</dbReference>
<dbReference type="GO" id="GO:0043130">
    <property type="term" value="F:ubiquitin binding"/>
    <property type="evidence" value="ECO:0007669"/>
    <property type="project" value="TreeGrafter"/>
</dbReference>
<feature type="compositionally biased region" description="Polar residues" evidence="2">
    <location>
        <begin position="218"/>
        <end position="228"/>
    </location>
</feature>
<feature type="domain" description="UBX" evidence="3">
    <location>
        <begin position="322"/>
        <end position="400"/>
    </location>
</feature>
<dbReference type="Pfam" id="PF00789">
    <property type="entry name" value="UBX"/>
    <property type="match status" value="1"/>
</dbReference>
<protein>
    <recommendedName>
        <fullName evidence="3">UBX domain-containing protein</fullName>
    </recommendedName>
</protein>
<dbReference type="Gene3D" id="3.10.20.90">
    <property type="entry name" value="Phosphatidylinositol 3-kinase Catalytic Subunit, Chain A, domain 1"/>
    <property type="match status" value="1"/>
</dbReference>
<proteinExistence type="predicted"/>
<evidence type="ECO:0000313" key="5">
    <source>
        <dbReference type="Proteomes" id="UP001154282"/>
    </source>
</evidence>
<name>A0AAV0KU75_9ROSI</name>
<dbReference type="InterPro" id="IPR029071">
    <property type="entry name" value="Ubiquitin-like_domsf"/>
</dbReference>
<evidence type="ECO:0000313" key="4">
    <source>
        <dbReference type="EMBL" id="CAI0425260.1"/>
    </source>
</evidence>
<dbReference type="SMART" id="SM00726">
    <property type="entry name" value="UIM"/>
    <property type="match status" value="2"/>
</dbReference>
<keyword evidence="1" id="KW-0833">Ubl conjugation pathway</keyword>
<dbReference type="InterPro" id="IPR001012">
    <property type="entry name" value="UBX_dom"/>
</dbReference>
<dbReference type="CDD" id="cd14351">
    <property type="entry name" value="UBA_Ubx1_like"/>
    <property type="match status" value="1"/>
</dbReference>
<organism evidence="4 5">
    <name type="scientific">Linum tenue</name>
    <dbReference type="NCBI Taxonomy" id="586396"/>
    <lineage>
        <taxon>Eukaryota</taxon>
        <taxon>Viridiplantae</taxon>
        <taxon>Streptophyta</taxon>
        <taxon>Embryophyta</taxon>
        <taxon>Tracheophyta</taxon>
        <taxon>Spermatophyta</taxon>
        <taxon>Magnoliopsida</taxon>
        <taxon>eudicotyledons</taxon>
        <taxon>Gunneridae</taxon>
        <taxon>Pentapetalae</taxon>
        <taxon>rosids</taxon>
        <taxon>fabids</taxon>
        <taxon>Malpighiales</taxon>
        <taxon>Linaceae</taxon>
        <taxon>Linum</taxon>
    </lineage>
</organism>
<comment type="caution">
    <text evidence="4">The sequence shown here is derived from an EMBL/GenBank/DDBJ whole genome shotgun (WGS) entry which is preliminary data.</text>
</comment>
<dbReference type="PROSITE" id="PS50033">
    <property type="entry name" value="UBX"/>
    <property type="match status" value="1"/>
</dbReference>
<dbReference type="AlphaFoldDB" id="A0AAV0KU75"/>
<keyword evidence="5" id="KW-1185">Reference proteome</keyword>
<sequence length="404" mass="44395">MAGPTPDAIESFVGITGASHSLAVRKLEEHGGNLDEALNAHFSGIESCKPSLLLDPSYRRNLWNQLGASVFNSGRPSTAPTIPYASGYEPPPYQSGARPAMQDAYGASLSNHVHPYGTMSRYDEPHPSDNNVEEEMLRRAIEASKQDIQTSSRAGVVQGELHLEDEELARAVSFSMKDGSSSSREKVVDEQLWSAMSSEELDEAILLETAIFGQNYRGSSHKQASVVPTSEDRSSVSVSSKSAQNPLSDLRKERQSLREEQDNEYLASLLADKEKEVAVSKKAEVSSPIEEGSSQSTMLDDVGKERLLAAKEALLPEEPLVDEENAVTLLLRMPDGSRHGRRFLKSDKLKCVFDFIDVGRAVKPGTYRVVRPYPRRAFSVEDGSLSLYEAGLNSKQEALFLEFI</sequence>
<dbReference type="Pfam" id="PF02809">
    <property type="entry name" value="UIM"/>
    <property type="match status" value="2"/>
</dbReference>
<dbReference type="EMBL" id="CAMGYJ010000005">
    <property type="protein sequence ID" value="CAI0425260.1"/>
    <property type="molecule type" value="Genomic_DNA"/>
</dbReference>
<dbReference type="SMART" id="SM00166">
    <property type="entry name" value="UBX"/>
    <property type="match status" value="1"/>
</dbReference>